<feature type="non-terminal residue" evidence="1">
    <location>
        <position position="281"/>
    </location>
</feature>
<dbReference type="AlphaFoldDB" id="A0AAN7C059"/>
<comment type="caution">
    <text evidence="1">The sequence shown here is derived from an EMBL/GenBank/DDBJ whole genome shotgun (WGS) entry which is preliminary data.</text>
</comment>
<reference evidence="1" key="2">
    <citation type="submission" date="2023-05" db="EMBL/GenBank/DDBJ databases">
        <authorList>
            <consortium name="Lawrence Berkeley National Laboratory"/>
            <person name="Steindorff A."/>
            <person name="Hensen N."/>
            <person name="Bonometti L."/>
            <person name="Westerberg I."/>
            <person name="Brannstrom I.O."/>
            <person name="Guillou S."/>
            <person name="Cros-Aarteil S."/>
            <person name="Calhoun S."/>
            <person name="Haridas S."/>
            <person name="Kuo A."/>
            <person name="Mondo S."/>
            <person name="Pangilinan J."/>
            <person name="Riley R."/>
            <person name="Labutti K."/>
            <person name="Andreopoulos B."/>
            <person name="Lipzen A."/>
            <person name="Chen C."/>
            <person name="Yanf M."/>
            <person name="Daum C."/>
            <person name="Ng V."/>
            <person name="Clum A."/>
            <person name="Ohm R."/>
            <person name="Martin F."/>
            <person name="Silar P."/>
            <person name="Natvig D."/>
            <person name="Lalanne C."/>
            <person name="Gautier V."/>
            <person name="Ament-Velasquez S.L."/>
            <person name="Kruys A."/>
            <person name="Hutchinson M.I."/>
            <person name="Powell A.J."/>
            <person name="Barry K."/>
            <person name="Miller A.N."/>
            <person name="Grigoriev I.V."/>
            <person name="Debuchy R."/>
            <person name="Gladieux P."/>
            <person name="Thoren M.H."/>
            <person name="Johannesson H."/>
        </authorList>
    </citation>
    <scope>NUCLEOTIDE SEQUENCE</scope>
    <source>
        <strain evidence="1">CBS 532.94</strain>
    </source>
</reference>
<proteinExistence type="predicted"/>
<dbReference type="EMBL" id="MU861027">
    <property type="protein sequence ID" value="KAK4232692.1"/>
    <property type="molecule type" value="Genomic_DNA"/>
</dbReference>
<protein>
    <submittedName>
        <fullName evidence="1">Uncharacterized protein</fullName>
    </submittedName>
</protein>
<keyword evidence="2" id="KW-1185">Reference proteome</keyword>
<accession>A0AAN7C059</accession>
<evidence type="ECO:0000313" key="2">
    <source>
        <dbReference type="Proteomes" id="UP001303760"/>
    </source>
</evidence>
<dbReference type="Proteomes" id="UP001303760">
    <property type="component" value="Unassembled WGS sequence"/>
</dbReference>
<feature type="non-terminal residue" evidence="1">
    <location>
        <position position="1"/>
    </location>
</feature>
<name>A0AAN7C059_9PEZI</name>
<organism evidence="1 2">
    <name type="scientific">Achaetomium macrosporum</name>
    <dbReference type="NCBI Taxonomy" id="79813"/>
    <lineage>
        <taxon>Eukaryota</taxon>
        <taxon>Fungi</taxon>
        <taxon>Dikarya</taxon>
        <taxon>Ascomycota</taxon>
        <taxon>Pezizomycotina</taxon>
        <taxon>Sordariomycetes</taxon>
        <taxon>Sordariomycetidae</taxon>
        <taxon>Sordariales</taxon>
        <taxon>Chaetomiaceae</taxon>
        <taxon>Achaetomium</taxon>
    </lineage>
</organism>
<evidence type="ECO:0000313" key="1">
    <source>
        <dbReference type="EMBL" id="KAK4232692.1"/>
    </source>
</evidence>
<reference evidence="1" key="1">
    <citation type="journal article" date="2023" name="Mol. Phylogenet. Evol.">
        <title>Genome-scale phylogeny and comparative genomics of the fungal order Sordariales.</title>
        <authorList>
            <person name="Hensen N."/>
            <person name="Bonometti L."/>
            <person name="Westerberg I."/>
            <person name="Brannstrom I.O."/>
            <person name="Guillou S."/>
            <person name="Cros-Aarteil S."/>
            <person name="Calhoun S."/>
            <person name="Haridas S."/>
            <person name="Kuo A."/>
            <person name="Mondo S."/>
            <person name="Pangilinan J."/>
            <person name="Riley R."/>
            <person name="LaButti K."/>
            <person name="Andreopoulos B."/>
            <person name="Lipzen A."/>
            <person name="Chen C."/>
            <person name="Yan M."/>
            <person name="Daum C."/>
            <person name="Ng V."/>
            <person name="Clum A."/>
            <person name="Steindorff A."/>
            <person name="Ohm R.A."/>
            <person name="Martin F."/>
            <person name="Silar P."/>
            <person name="Natvig D.O."/>
            <person name="Lalanne C."/>
            <person name="Gautier V."/>
            <person name="Ament-Velasquez S.L."/>
            <person name="Kruys A."/>
            <person name="Hutchinson M.I."/>
            <person name="Powell A.J."/>
            <person name="Barry K."/>
            <person name="Miller A.N."/>
            <person name="Grigoriev I.V."/>
            <person name="Debuchy R."/>
            <person name="Gladieux P."/>
            <person name="Hiltunen Thoren M."/>
            <person name="Johannesson H."/>
        </authorList>
    </citation>
    <scope>NUCLEOTIDE SEQUENCE</scope>
    <source>
        <strain evidence="1">CBS 532.94</strain>
    </source>
</reference>
<sequence length="281" mass="31887">NLKICGRDVFVCSFIAYTTGDMPSQPKLSGSKGHQALLPCRSCNIPIEHRANLEYDIVKKGRYHMQHLDNIAFVQGLSSKRAKEQAEKRLGVLCSGELMFAGIARVMLDVLFMPDGLLLESARTELATVYQNFAFPPGWSGLQNPKTHRGSYKMNEHARSSILTPVILRCWLQPCHVRADLHELLVRFAPQFLDTYLRFPYNLAAVKGSDWIIAAFWSFALSVLTIFGRNVTDFSRDFARVTLHGRKAVQFLFHVLGEAKRLAAIRSDEQRRKTDAQKFRS</sequence>
<gene>
    <name evidence="1" type="ORF">C8A03DRAFT_39716</name>
</gene>